<dbReference type="InterPro" id="IPR001452">
    <property type="entry name" value="SH3_domain"/>
</dbReference>
<dbReference type="PROSITE" id="PS51021">
    <property type="entry name" value="BAR"/>
    <property type="match status" value="1"/>
</dbReference>
<feature type="compositionally biased region" description="Basic and acidic residues" evidence="7">
    <location>
        <begin position="328"/>
        <end position="338"/>
    </location>
</feature>
<dbReference type="SMART" id="SM00721">
    <property type="entry name" value="BAR"/>
    <property type="match status" value="1"/>
</dbReference>
<feature type="compositionally biased region" description="Polar residues" evidence="7">
    <location>
        <begin position="409"/>
        <end position="421"/>
    </location>
</feature>
<evidence type="ECO:0000259" key="9">
    <source>
        <dbReference type="PROSITE" id="PS51021"/>
    </source>
</evidence>
<dbReference type="Pfam" id="PF14604">
    <property type="entry name" value="SH3_9"/>
    <property type="match status" value="1"/>
</dbReference>
<dbReference type="SUPFAM" id="SSF50044">
    <property type="entry name" value="SH3-domain"/>
    <property type="match status" value="1"/>
</dbReference>
<keyword evidence="5" id="KW-0472">Membrane</keyword>
<protein>
    <submittedName>
        <fullName evidence="10">Endophilin-A</fullName>
    </submittedName>
</protein>
<dbReference type="PROSITE" id="PS50002">
    <property type="entry name" value="SH3"/>
    <property type="match status" value="1"/>
</dbReference>
<evidence type="ECO:0000256" key="1">
    <source>
        <dbReference type="ARBA" id="ARBA00004170"/>
    </source>
</evidence>
<feature type="region of interest" description="Disordered" evidence="7">
    <location>
        <begin position="328"/>
        <end position="474"/>
    </location>
</feature>
<evidence type="ECO:0000313" key="10">
    <source>
        <dbReference type="EMBL" id="OWA52949.1"/>
    </source>
</evidence>
<comment type="similarity">
    <text evidence="2">Belongs to the endophilin family.</text>
</comment>
<dbReference type="GO" id="GO:0098793">
    <property type="term" value="C:presynapse"/>
    <property type="evidence" value="ECO:0007669"/>
    <property type="project" value="TreeGrafter"/>
</dbReference>
<evidence type="ECO:0000259" key="8">
    <source>
        <dbReference type="PROSITE" id="PS50002"/>
    </source>
</evidence>
<organism evidence="10 11">
    <name type="scientific">Hypsibius exemplaris</name>
    <name type="common">Freshwater tardigrade</name>
    <dbReference type="NCBI Taxonomy" id="2072580"/>
    <lineage>
        <taxon>Eukaryota</taxon>
        <taxon>Metazoa</taxon>
        <taxon>Ecdysozoa</taxon>
        <taxon>Tardigrada</taxon>
        <taxon>Eutardigrada</taxon>
        <taxon>Parachela</taxon>
        <taxon>Hypsibioidea</taxon>
        <taxon>Hypsibiidae</taxon>
        <taxon>Hypsibius</taxon>
    </lineage>
</organism>
<dbReference type="GO" id="GO:0005737">
    <property type="term" value="C:cytoplasm"/>
    <property type="evidence" value="ECO:0007669"/>
    <property type="project" value="InterPro"/>
</dbReference>
<keyword evidence="11" id="KW-1185">Reference proteome</keyword>
<gene>
    <name evidence="10" type="ORF">BV898_17391</name>
</gene>
<keyword evidence="3 6" id="KW-0728">SH3 domain</keyword>
<dbReference type="GO" id="GO:0098978">
    <property type="term" value="C:glutamatergic synapse"/>
    <property type="evidence" value="ECO:0007669"/>
    <property type="project" value="TreeGrafter"/>
</dbReference>
<dbReference type="Proteomes" id="UP000192578">
    <property type="component" value="Unassembled WGS sequence"/>
</dbReference>
<evidence type="ECO:0000256" key="2">
    <source>
        <dbReference type="ARBA" id="ARBA00006697"/>
    </source>
</evidence>
<dbReference type="EMBL" id="MTYJ01000294">
    <property type="protein sequence ID" value="OWA52949.1"/>
    <property type="molecule type" value="Genomic_DNA"/>
</dbReference>
<proteinExistence type="inferred from homology"/>
<dbReference type="AlphaFoldDB" id="A0A9X6NGS8"/>
<name>A0A9X6NGS8_HYPEX</name>
<dbReference type="PRINTS" id="PR00452">
    <property type="entry name" value="SH3DOMAIN"/>
</dbReference>
<dbReference type="PANTHER" id="PTHR14167">
    <property type="entry name" value="SH3 DOMAIN-CONTAINING"/>
    <property type="match status" value="1"/>
</dbReference>
<comment type="subcellular location">
    <subcellularLocation>
        <location evidence="1">Membrane</location>
        <topology evidence="1">Peripheral membrane protein</topology>
    </subcellularLocation>
</comment>
<dbReference type="SUPFAM" id="SSF103657">
    <property type="entry name" value="BAR/IMD domain-like"/>
    <property type="match status" value="1"/>
</dbReference>
<dbReference type="InterPro" id="IPR004148">
    <property type="entry name" value="BAR_dom"/>
</dbReference>
<reference evidence="11" key="1">
    <citation type="submission" date="2017-01" db="EMBL/GenBank/DDBJ databases">
        <title>Comparative genomics of anhydrobiosis in the tardigrade Hypsibius dujardini.</title>
        <authorList>
            <person name="Yoshida Y."/>
            <person name="Koutsovoulos G."/>
            <person name="Laetsch D."/>
            <person name="Stevens L."/>
            <person name="Kumar S."/>
            <person name="Horikawa D."/>
            <person name="Ishino K."/>
            <person name="Komine S."/>
            <person name="Tomita M."/>
            <person name="Blaxter M."/>
            <person name="Arakawa K."/>
        </authorList>
    </citation>
    <scope>NUCLEOTIDE SEQUENCE [LARGE SCALE GENOMIC DNA]</scope>
    <source>
        <strain evidence="11">Z151</strain>
    </source>
</reference>
<evidence type="ECO:0000256" key="3">
    <source>
        <dbReference type="ARBA" id="ARBA00022443"/>
    </source>
</evidence>
<keyword evidence="4" id="KW-0175">Coiled coil</keyword>
<evidence type="ECO:0000256" key="6">
    <source>
        <dbReference type="PROSITE-ProRule" id="PRU00192"/>
    </source>
</evidence>
<feature type="domain" description="BAR" evidence="9">
    <location>
        <begin position="94"/>
        <end position="331"/>
    </location>
</feature>
<dbReference type="GO" id="GO:0016191">
    <property type="term" value="P:synaptic vesicle uncoating"/>
    <property type="evidence" value="ECO:0007669"/>
    <property type="project" value="TreeGrafter"/>
</dbReference>
<evidence type="ECO:0000256" key="5">
    <source>
        <dbReference type="ARBA" id="ARBA00023136"/>
    </source>
</evidence>
<dbReference type="OrthoDB" id="443981at2759"/>
<accession>A0A9X6NGS8</accession>
<comment type="caution">
    <text evidence="10">The sequence shown here is derived from an EMBL/GenBank/DDBJ whole genome shotgun (WGS) entry which is preliminary data.</text>
</comment>
<dbReference type="PANTHER" id="PTHR14167:SF81">
    <property type="entry name" value="ENDOPHILIN-A"/>
    <property type="match status" value="1"/>
</dbReference>
<dbReference type="InterPro" id="IPR027267">
    <property type="entry name" value="AH/BAR_dom_sf"/>
</dbReference>
<dbReference type="SMART" id="SM00326">
    <property type="entry name" value="SH3"/>
    <property type="match status" value="1"/>
</dbReference>
<feature type="compositionally biased region" description="Low complexity" evidence="7">
    <location>
        <begin position="381"/>
        <end position="390"/>
    </location>
</feature>
<dbReference type="InterPro" id="IPR050384">
    <property type="entry name" value="Endophilin_SH3RF"/>
</dbReference>
<feature type="compositionally biased region" description="Low complexity" evidence="7">
    <location>
        <begin position="429"/>
        <end position="440"/>
    </location>
</feature>
<evidence type="ECO:0000256" key="4">
    <source>
        <dbReference type="ARBA" id="ARBA00023054"/>
    </source>
</evidence>
<dbReference type="CDD" id="cd07592">
    <property type="entry name" value="BAR_Endophilin_A"/>
    <property type="match status" value="1"/>
</dbReference>
<evidence type="ECO:0000256" key="7">
    <source>
        <dbReference type="SAM" id="MobiDB-lite"/>
    </source>
</evidence>
<feature type="domain" description="SH3" evidence="8">
    <location>
        <begin position="468"/>
        <end position="527"/>
    </location>
</feature>
<dbReference type="Pfam" id="PF03114">
    <property type="entry name" value="BAR"/>
    <property type="match status" value="1"/>
</dbReference>
<sequence>MSLAGLKKQFNKANQYVSEKMGAAEGTRLDEDSKRWNDGEEDLLSTLPITVEVGRTDAHIYIGPPSRSLVIPSSLKHTGAHTHILACGIEDGDVVALAFPGEINDQYKTRQSNDKTDITAELIENLILRTKEYLQPNPASRAKMNAFNSYAKMRGQARQHPYPQPEGVLGDTMFKYGGDLGVESVFGQSLIESGEALRQMAEVKYALEDQVRQAFLEPLHLLQTKDIKDLLFHRKKVESRRLDFDCKKRKKVPGAGGGGITDEEIKAAEEKFEESKALAETAMYSLLDNEVEQVSQLVALVEAQVEYHKQNAAILESLLNTLYSKRDEASMKTREPRQPKPPAATSWESSRASPSPSPFDNGRESPLDDFSENSPWGGGAAPVASPTRSPSPSPMMNGVGSIYPATRLQPMTSDTPISFGSSLIPPPKGSAVPVVSSPSSAFPPSPVHHSDSNNGGLNGQHHQPKQQPPQPSCRALYDFEPENEGELAFLEGDMILLKERIDDNWFEGTIRGKTGVFPVTYVEVVVDVPPK</sequence>
<dbReference type="InterPro" id="IPR036028">
    <property type="entry name" value="SH3-like_dom_sf"/>
</dbReference>
<evidence type="ECO:0000313" key="11">
    <source>
        <dbReference type="Proteomes" id="UP000192578"/>
    </source>
</evidence>
<dbReference type="Gene3D" id="2.30.30.40">
    <property type="entry name" value="SH3 Domains"/>
    <property type="match status" value="1"/>
</dbReference>
<dbReference type="Gene3D" id="1.20.1270.60">
    <property type="entry name" value="Arfaptin homology (AH) domain/BAR domain"/>
    <property type="match status" value="1"/>
</dbReference>